<evidence type="ECO:0000313" key="1">
    <source>
        <dbReference type="EMBL" id="CAK7324787.1"/>
    </source>
</evidence>
<reference evidence="1 2" key="1">
    <citation type="submission" date="2024-01" db="EMBL/GenBank/DDBJ databases">
        <authorList>
            <person name="Waweru B."/>
        </authorList>
    </citation>
    <scope>NUCLEOTIDE SEQUENCE [LARGE SCALE GENOMIC DNA]</scope>
</reference>
<comment type="caution">
    <text evidence="1">The sequence shown here is derived from an EMBL/GenBank/DDBJ whole genome shotgun (WGS) entry which is preliminary data.</text>
</comment>
<evidence type="ECO:0000313" key="2">
    <source>
        <dbReference type="Proteomes" id="UP001314170"/>
    </source>
</evidence>
<proteinExistence type="predicted"/>
<accession>A0AAV1QW48</accession>
<keyword evidence="2" id="KW-1185">Reference proteome</keyword>
<gene>
    <name evidence="1" type="ORF">DCAF_LOCUS2453</name>
</gene>
<feature type="non-terminal residue" evidence="1">
    <location>
        <position position="77"/>
    </location>
</feature>
<organism evidence="1 2">
    <name type="scientific">Dovyalis caffra</name>
    <dbReference type="NCBI Taxonomy" id="77055"/>
    <lineage>
        <taxon>Eukaryota</taxon>
        <taxon>Viridiplantae</taxon>
        <taxon>Streptophyta</taxon>
        <taxon>Embryophyta</taxon>
        <taxon>Tracheophyta</taxon>
        <taxon>Spermatophyta</taxon>
        <taxon>Magnoliopsida</taxon>
        <taxon>eudicotyledons</taxon>
        <taxon>Gunneridae</taxon>
        <taxon>Pentapetalae</taxon>
        <taxon>rosids</taxon>
        <taxon>fabids</taxon>
        <taxon>Malpighiales</taxon>
        <taxon>Salicaceae</taxon>
        <taxon>Flacourtieae</taxon>
        <taxon>Dovyalis</taxon>
    </lineage>
</organism>
<dbReference type="EMBL" id="CAWUPB010000682">
    <property type="protein sequence ID" value="CAK7324787.1"/>
    <property type="molecule type" value="Genomic_DNA"/>
</dbReference>
<dbReference type="AlphaFoldDB" id="A0AAV1QW48"/>
<dbReference type="Proteomes" id="UP001314170">
    <property type="component" value="Unassembled WGS sequence"/>
</dbReference>
<sequence>MIGAGRYGGTAGSKPELLFVAGVDSPVATPPSGSLGTIAPFSPTLGTTSIVESYRIYEEKSFERMWITEEGSKLLSS</sequence>
<protein>
    <submittedName>
        <fullName evidence="1">Uncharacterized protein</fullName>
    </submittedName>
</protein>
<name>A0AAV1QW48_9ROSI</name>